<dbReference type="Pfam" id="PF15915">
    <property type="entry name" value="BAT"/>
    <property type="match status" value="1"/>
</dbReference>
<dbReference type="Gene3D" id="3.40.50.2300">
    <property type="match status" value="1"/>
</dbReference>
<dbReference type="Proteomes" id="UP000011575">
    <property type="component" value="Unassembled WGS sequence"/>
</dbReference>
<dbReference type="GO" id="GO:0000160">
    <property type="term" value="P:phosphorelay signal transduction system"/>
    <property type="evidence" value="ECO:0007669"/>
    <property type="project" value="InterPro"/>
</dbReference>
<dbReference type="AlphaFoldDB" id="M0PM64"/>
<dbReference type="InterPro" id="IPR007050">
    <property type="entry name" value="HTH_bacterioopsin"/>
</dbReference>
<name>M0PM64_9EURY</name>
<evidence type="ECO:0000259" key="6">
    <source>
        <dbReference type="PROSITE" id="PS50110"/>
    </source>
</evidence>
<dbReference type="Pfam" id="PF00072">
    <property type="entry name" value="Response_reg"/>
    <property type="match status" value="1"/>
</dbReference>
<dbReference type="SMART" id="SM00448">
    <property type="entry name" value="REC"/>
    <property type="match status" value="1"/>
</dbReference>
<evidence type="ECO:0000313" key="8">
    <source>
        <dbReference type="Proteomes" id="UP000011575"/>
    </source>
</evidence>
<dbReference type="InterPro" id="IPR031803">
    <property type="entry name" value="BAT_GAF/HTH-assoc"/>
</dbReference>
<keyword evidence="5" id="KW-0597">Phosphoprotein</keyword>
<evidence type="ECO:0000256" key="4">
    <source>
        <dbReference type="ARBA" id="ARBA00023163"/>
    </source>
</evidence>
<accession>M0PM64</accession>
<dbReference type="CDD" id="cd00156">
    <property type="entry name" value="REC"/>
    <property type="match status" value="1"/>
</dbReference>
<dbReference type="InterPro" id="IPR001789">
    <property type="entry name" value="Sig_transdc_resp-reg_receiver"/>
</dbReference>
<reference evidence="7 8" key="1">
    <citation type="journal article" date="2014" name="PLoS Genet.">
        <title>Phylogenetically driven sequencing of extremely halophilic archaea reveals strategies for static and dynamic osmo-response.</title>
        <authorList>
            <person name="Becker E.A."/>
            <person name="Seitzer P.M."/>
            <person name="Tritt A."/>
            <person name="Larsen D."/>
            <person name="Krusor M."/>
            <person name="Yao A.I."/>
            <person name="Wu D."/>
            <person name="Madern D."/>
            <person name="Eisen J.A."/>
            <person name="Darling A.E."/>
            <person name="Facciotti M.T."/>
        </authorList>
    </citation>
    <scope>NUCLEOTIDE SEQUENCE [LARGE SCALE GENOMIC DNA]</scope>
    <source>
        <strain evidence="7 8">JCM 13560</strain>
    </source>
</reference>
<dbReference type="SUPFAM" id="SSF55781">
    <property type="entry name" value="GAF domain-like"/>
    <property type="match status" value="1"/>
</dbReference>
<keyword evidence="1" id="KW-0808">Transferase</keyword>
<evidence type="ECO:0000256" key="3">
    <source>
        <dbReference type="ARBA" id="ARBA00023015"/>
    </source>
</evidence>
<dbReference type="InterPro" id="IPR003018">
    <property type="entry name" value="GAF"/>
</dbReference>
<comment type="caution">
    <text evidence="7">The sequence shown here is derived from an EMBL/GenBank/DDBJ whole genome shotgun (WGS) entry which is preliminary data.</text>
</comment>
<keyword evidence="8" id="KW-1185">Reference proteome</keyword>
<evidence type="ECO:0000256" key="5">
    <source>
        <dbReference type="PROSITE-ProRule" id="PRU00169"/>
    </source>
</evidence>
<feature type="domain" description="Response regulatory" evidence="6">
    <location>
        <begin position="7"/>
        <end position="136"/>
    </location>
</feature>
<dbReference type="InterPro" id="IPR011006">
    <property type="entry name" value="CheY-like_superfamily"/>
</dbReference>
<dbReference type="OrthoDB" id="165911at2157"/>
<dbReference type="PROSITE" id="PS50110">
    <property type="entry name" value="RESPONSE_REGULATORY"/>
    <property type="match status" value="1"/>
</dbReference>
<keyword evidence="3" id="KW-0805">Transcription regulation</keyword>
<protein>
    <submittedName>
        <fullName evidence="7">Response regulator receiver modulated GAF sensor protein</fullName>
    </submittedName>
</protein>
<dbReference type="SUPFAM" id="SSF52172">
    <property type="entry name" value="CheY-like"/>
    <property type="match status" value="1"/>
</dbReference>
<dbReference type="PANTHER" id="PTHR34236">
    <property type="entry name" value="DIMETHYL SULFOXIDE REDUCTASE TRANSCRIPTIONAL ACTIVATOR"/>
    <property type="match status" value="1"/>
</dbReference>
<dbReference type="InterPro" id="IPR029016">
    <property type="entry name" value="GAF-like_dom_sf"/>
</dbReference>
<dbReference type="PANTHER" id="PTHR34236:SF1">
    <property type="entry name" value="DIMETHYL SULFOXIDE REDUCTASE TRANSCRIPTIONAL ACTIVATOR"/>
    <property type="match status" value="1"/>
</dbReference>
<keyword evidence="2" id="KW-0418">Kinase</keyword>
<dbReference type="STRING" id="1230454.C461_00607"/>
<dbReference type="Gene3D" id="3.30.450.40">
    <property type="match status" value="1"/>
</dbReference>
<keyword evidence="4" id="KW-0804">Transcription</keyword>
<gene>
    <name evidence="7" type="ORF">C461_00607</name>
</gene>
<dbReference type="Pfam" id="PF04967">
    <property type="entry name" value="HTH_10"/>
    <property type="match status" value="1"/>
</dbReference>
<evidence type="ECO:0000256" key="2">
    <source>
        <dbReference type="ARBA" id="ARBA00022777"/>
    </source>
</evidence>
<dbReference type="GO" id="GO:0016301">
    <property type="term" value="F:kinase activity"/>
    <property type="evidence" value="ECO:0007669"/>
    <property type="project" value="UniProtKB-KW"/>
</dbReference>
<dbReference type="RefSeq" id="WP_007997689.1">
    <property type="nucleotide sequence ID" value="NZ_AOJI01000002.1"/>
</dbReference>
<organism evidence="7 8">
    <name type="scientific">Halorubrum aidingense JCM 13560</name>
    <dbReference type="NCBI Taxonomy" id="1230454"/>
    <lineage>
        <taxon>Archaea</taxon>
        <taxon>Methanobacteriati</taxon>
        <taxon>Methanobacteriota</taxon>
        <taxon>Stenosarchaea group</taxon>
        <taxon>Halobacteria</taxon>
        <taxon>Halobacteriales</taxon>
        <taxon>Haloferacaceae</taxon>
        <taxon>Halorubrum</taxon>
    </lineage>
</organism>
<dbReference type="Pfam" id="PF13185">
    <property type="entry name" value="GAF_2"/>
    <property type="match status" value="1"/>
</dbReference>
<proteinExistence type="predicted"/>
<dbReference type="PATRIC" id="fig|1230454.4.peg.126"/>
<dbReference type="EMBL" id="AOJI01000002">
    <property type="protein sequence ID" value="EMA70744.1"/>
    <property type="molecule type" value="Genomic_DNA"/>
</dbReference>
<evidence type="ECO:0000256" key="1">
    <source>
        <dbReference type="ARBA" id="ARBA00022679"/>
    </source>
</evidence>
<evidence type="ECO:0000313" key="7">
    <source>
        <dbReference type="EMBL" id="EMA70744.1"/>
    </source>
</evidence>
<feature type="modified residue" description="4-aspartylphosphate" evidence="5">
    <location>
        <position position="71"/>
    </location>
</feature>
<sequence length="568" mass="62939">MSDDTLDVLLIEDDPGDARLVKKMLDNAETDLRRIDLDGSSPTQSAVHHESTLTAGVDRLSERAVDVILLDLELPDSTVFDTLVSVVDAAELTPVVVLTGPDDRDLGIQTIQHGARDYLVKDEVTGGLLVHSIQYAIEQSRQERERIRQRERLEAFNRLYRINQDVIHALITESTREDLERAVCERLVEPDAYDFAWMGDLDHSADRFSRRESAPADCGFDVAAIPSDGETDGERPEAEAVRTREVQVVEDIETAPGFDQCREQMRTCGYRTMVAIPVAYGNICYGVLAVYDESPNAFVHTDRENLSRLGAIIGHAITAVERKDALTSDTMLQLTFSRDGETDDLVTASADGWTLEFEHLIQTDPGILAYGSAEGGSKKELAEVVGRSTLVKDLRILSPEAETYEVELTMNWGETLIPALAKHGFLVTEVTIADGEFQFVVEVPPGRDKHRLVELVQDHYADATLRAQWTVSRDEPAIADFHSAFENQLTEKQRAVLKTAFHAGYFDWPRKSTGEEVADLLGVTQATFSEHFRGAERTLFEAVFETTAGDGTVPASPWDPSNSNGDQG</sequence>